<dbReference type="GO" id="GO:0016616">
    <property type="term" value="F:oxidoreductase activity, acting on the CH-OH group of donors, NAD or NADP as acceptor"/>
    <property type="evidence" value="ECO:0007669"/>
    <property type="project" value="TreeGrafter"/>
</dbReference>
<dbReference type="PANTHER" id="PTHR42760:SF115">
    <property type="entry name" value="3-OXOACYL-[ACYL-CARRIER-PROTEIN] REDUCTASE FABG"/>
    <property type="match status" value="1"/>
</dbReference>
<dbReference type="PANTHER" id="PTHR42760">
    <property type="entry name" value="SHORT-CHAIN DEHYDROGENASES/REDUCTASES FAMILY MEMBER"/>
    <property type="match status" value="1"/>
</dbReference>
<dbReference type="InterPro" id="IPR002347">
    <property type="entry name" value="SDR_fam"/>
</dbReference>
<dbReference type="AlphaFoldDB" id="A0A179DH08"/>
<dbReference type="InterPro" id="IPR036291">
    <property type="entry name" value="NAD(P)-bd_dom_sf"/>
</dbReference>
<dbReference type="NCBIfam" id="NF006132">
    <property type="entry name" value="PRK08277.1"/>
    <property type="match status" value="1"/>
</dbReference>
<accession>A0A179DH08</accession>
<protein>
    <submittedName>
        <fullName evidence="4">D-mannonate oxidoreductase</fullName>
    </submittedName>
</protein>
<keyword evidence="2" id="KW-0560">Oxidoreductase</keyword>
<evidence type="ECO:0000256" key="1">
    <source>
        <dbReference type="ARBA" id="ARBA00006484"/>
    </source>
</evidence>
<dbReference type="OrthoDB" id="9803333at2"/>
<sequence length="280" mass="29610">MTYAKNQVAIVTGAGGTLCSEMAKDLAKNGAKVALLGRDINKLKIVEEEIIKDGGIAISISTDVIDEQSLENAKSIILEKLGPISILINGAGGNQSTAITTINKFEPQELNNTDPNFRGFFNLDMNQFMNVIQTNSMGSILPCFVFGKIMAENGGGSIINVASMSSFRALSRVAAYAFAKAGMVSFTQWLGAYLAPANIRVNAIAPGFFLNERSTKLLTTPDGGFTERGASIINITPMKEFGKAEQLLGTMNYLLDNNASGFVTGTTIAVDGGFLASAGI</sequence>
<proteinExistence type="inferred from homology"/>
<evidence type="ECO:0000256" key="2">
    <source>
        <dbReference type="ARBA" id="ARBA00023002"/>
    </source>
</evidence>
<gene>
    <name evidence="4" type="ORF">A5893_09385</name>
</gene>
<dbReference type="STRING" id="1826909.A5893_09385"/>
<reference evidence="4 5" key="1">
    <citation type="submission" date="2016-04" db="EMBL/GenBank/DDBJ databases">
        <authorList>
            <person name="Evans L.H."/>
            <person name="Alamgir A."/>
            <person name="Owens N."/>
            <person name="Weber N.D."/>
            <person name="Virtaneva K."/>
            <person name="Barbian K."/>
            <person name="Babar A."/>
            <person name="Rosenke K."/>
        </authorList>
    </citation>
    <scope>NUCLEOTIDE SEQUENCE [LARGE SCALE GENOMIC DNA]</scope>
    <source>
        <strain evidence="4 5">CCM 8644</strain>
    </source>
</reference>
<dbReference type="Proteomes" id="UP000078459">
    <property type="component" value="Unassembled WGS sequence"/>
</dbReference>
<name>A0A179DH08_9SPHI</name>
<dbReference type="EMBL" id="LWHJ01000027">
    <property type="protein sequence ID" value="OAQ39779.1"/>
    <property type="molecule type" value="Genomic_DNA"/>
</dbReference>
<comment type="similarity">
    <text evidence="1 3">Belongs to the short-chain dehydrogenases/reductases (SDR) family.</text>
</comment>
<dbReference type="PRINTS" id="PR00081">
    <property type="entry name" value="GDHRDH"/>
</dbReference>
<dbReference type="Pfam" id="PF00106">
    <property type="entry name" value="adh_short"/>
    <property type="match status" value="1"/>
</dbReference>
<evidence type="ECO:0000256" key="3">
    <source>
        <dbReference type="RuleBase" id="RU000363"/>
    </source>
</evidence>
<evidence type="ECO:0000313" key="4">
    <source>
        <dbReference type="EMBL" id="OAQ39779.1"/>
    </source>
</evidence>
<dbReference type="Gene3D" id="3.40.50.720">
    <property type="entry name" value="NAD(P)-binding Rossmann-like Domain"/>
    <property type="match status" value="1"/>
</dbReference>
<dbReference type="PRINTS" id="PR00080">
    <property type="entry name" value="SDRFAMILY"/>
</dbReference>
<comment type="caution">
    <text evidence="4">The sequence shown here is derived from an EMBL/GenBank/DDBJ whole genome shotgun (WGS) entry which is preliminary data.</text>
</comment>
<dbReference type="RefSeq" id="WP_068822396.1">
    <property type="nucleotide sequence ID" value="NZ_LWHJ01000027.1"/>
</dbReference>
<keyword evidence="5" id="KW-1185">Reference proteome</keyword>
<evidence type="ECO:0000313" key="5">
    <source>
        <dbReference type="Proteomes" id="UP000078459"/>
    </source>
</evidence>
<reference evidence="4 5" key="2">
    <citation type="submission" date="2016-06" db="EMBL/GenBank/DDBJ databases">
        <title>Pedobacter psychrophilus sp. nov., isolated from Antarctic fragmentary rock.</title>
        <authorList>
            <person name="Svec P."/>
        </authorList>
    </citation>
    <scope>NUCLEOTIDE SEQUENCE [LARGE SCALE GENOMIC DNA]</scope>
    <source>
        <strain evidence="4 5">CCM 8644</strain>
    </source>
</reference>
<organism evidence="4 5">
    <name type="scientific">Pedobacter psychrophilus</name>
    <dbReference type="NCBI Taxonomy" id="1826909"/>
    <lineage>
        <taxon>Bacteria</taxon>
        <taxon>Pseudomonadati</taxon>
        <taxon>Bacteroidota</taxon>
        <taxon>Sphingobacteriia</taxon>
        <taxon>Sphingobacteriales</taxon>
        <taxon>Sphingobacteriaceae</taxon>
        <taxon>Pedobacter</taxon>
    </lineage>
</organism>
<dbReference type="SUPFAM" id="SSF51735">
    <property type="entry name" value="NAD(P)-binding Rossmann-fold domains"/>
    <property type="match status" value="1"/>
</dbReference>